<keyword evidence="8" id="KW-0472">Membrane</keyword>
<proteinExistence type="inferred from homology"/>
<dbReference type="AlphaFoldDB" id="A0A6G0ZFP2"/>
<evidence type="ECO:0000256" key="2">
    <source>
        <dbReference type="ARBA" id="ARBA00010569"/>
    </source>
</evidence>
<dbReference type="Gene3D" id="3.40.50.300">
    <property type="entry name" value="P-loop containing nucleotide triphosphate hydrolases"/>
    <property type="match status" value="1"/>
</dbReference>
<dbReference type="SUPFAM" id="SSF52540">
    <property type="entry name" value="P-loop containing nucleoside triphosphate hydrolases"/>
    <property type="match status" value="1"/>
</dbReference>
<keyword evidence="9" id="KW-0325">Glycoprotein</keyword>
<dbReference type="PANTHER" id="PTHR12129">
    <property type="entry name" value="HEPARAN SULFATE 2-O-SULFOTRANSFERASE"/>
    <property type="match status" value="1"/>
</dbReference>
<evidence type="ECO:0000256" key="4">
    <source>
        <dbReference type="ARBA" id="ARBA00022692"/>
    </source>
</evidence>
<keyword evidence="11" id="KW-1185">Reference proteome</keyword>
<comment type="caution">
    <text evidence="10">The sequence shown here is derived from an EMBL/GenBank/DDBJ whole genome shotgun (WGS) entry which is preliminary data.</text>
</comment>
<dbReference type="FunFam" id="3.40.50.300:FF:001863">
    <property type="entry name" value="Heparan sulfate 2-o-sulfotransferase"/>
    <property type="match status" value="1"/>
</dbReference>
<evidence type="ECO:0000256" key="5">
    <source>
        <dbReference type="ARBA" id="ARBA00022968"/>
    </source>
</evidence>
<evidence type="ECO:0000256" key="9">
    <source>
        <dbReference type="ARBA" id="ARBA00023180"/>
    </source>
</evidence>
<dbReference type="GO" id="GO:0000139">
    <property type="term" value="C:Golgi membrane"/>
    <property type="evidence" value="ECO:0007669"/>
    <property type="project" value="UniProtKB-SubCell"/>
</dbReference>
<keyword evidence="4" id="KW-0812">Transmembrane</keyword>
<accession>A0A6G0ZFP2</accession>
<evidence type="ECO:0000256" key="6">
    <source>
        <dbReference type="ARBA" id="ARBA00022989"/>
    </source>
</evidence>
<dbReference type="InterPro" id="IPR007734">
    <property type="entry name" value="Heparan_SO4_2-O-STrfase"/>
</dbReference>
<gene>
    <name evidence="10" type="ORF">FWK35_00001715</name>
</gene>
<keyword evidence="5" id="KW-0735">Signal-anchor</keyword>
<sequence length="386" mass="45182">MVNENVLVNHMIELAFLTGNEVHGVNQGSATLEPTPYNVYSDTHVQYTHINNVLFIQKLEAYSLNNTGHAKKELIFFNRVPKVGSQTFMEILRLLSLRNQFVFYQDHVQRVETIRLAETEQLRVASMVSKYDTPSVFIKHISFVNFTKFYLPEPIYINLVRDPVERVISWYYYIRAPWYYVERKHAFPDTPLPDPNWLKKDFETCVLRGDRECRYTQGEKREGISDHRRQTMFFCGHDEECTPFNSEGALERAKRSVEQQYAVVGVLEDFNVTLTVFEHYIPRFFKGASKVYYGDMGLHKVNHNAFKPLVSEAVKDIVRKNFTREIEFYQFCRQRLYRQRLAYVLIIVKYFKAVPWGGLGGMCPGRMVPVAELSDDGTFSRVPKSK</sequence>
<evidence type="ECO:0000313" key="11">
    <source>
        <dbReference type="Proteomes" id="UP000478052"/>
    </source>
</evidence>
<dbReference type="OrthoDB" id="10019582at2759"/>
<dbReference type="InterPro" id="IPR027417">
    <property type="entry name" value="P-loop_NTPase"/>
</dbReference>
<protein>
    <recommendedName>
        <fullName evidence="12">Heparan sulfate 2-O-sulfotransferase pipe</fullName>
    </recommendedName>
</protein>
<dbReference type="PANTHER" id="PTHR12129:SF20">
    <property type="entry name" value="HEPARAN SULFATE 2-O-SULFOTRANSFERASE PIPE"/>
    <property type="match status" value="1"/>
</dbReference>
<evidence type="ECO:0000256" key="3">
    <source>
        <dbReference type="ARBA" id="ARBA00022679"/>
    </source>
</evidence>
<dbReference type="Proteomes" id="UP000478052">
    <property type="component" value="Unassembled WGS sequence"/>
</dbReference>
<name>A0A6G0ZFP2_APHCR</name>
<comment type="subcellular location">
    <subcellularLocation>
        <location evidence="1">Golgi apparatus membrane</location>
        <topology evidence="1">Single-pass type II membrane protein</topology>
    </subcellularLocation>
</comment>
<reference evidence="10 11" key="1">
    <citation type="submission" date="2019-08" db="EMBL/GenBank/DDBJ databases">
        <title>Whole genome of Aphis craccivora.</title>
        <authorList>
            <person name="Voronova N.V."/>
            <person name="Shulinski R.S."/>
            <person name="Bandarenka Y.V."/>
            <person name="Zhorov D.G."/>
            <person name="Warner D."/>
        </authorList>
    </citation>
    <scope>NUCLEOTIDE SEQUENCE [LARGE SCALE GENOMIC DNA]</scope>
    <source>
        <strain evidence="10">180601</strain>
        <tissue evidence="10">Whole Body</tissue>
    </source>
</reference>
<evidence type="ECO:0000256" key="1">
    <source>
        <dbReference type="ARBA" id="ARBA00004323"/>
    </source>
</evidence>
<comment type="similarity">
    <text evidence="2">Belongs to the sulfotransferase 3 family.</text>
</comment>
<dbReference type="EMBL" id="VUJU01000529">
    <property type="protein sequence ID" value="KAF0769808.1"/>
    <property type="molecule type" value="Genomic_DNA"/>
</dbReference>
<evidence type="ECO:0000256" key="8">
    <source>
        <dbReference type="ARBA" id="ARBA00023136"/>
    </source>
</evidence>
<keyword evidence="3" id="KW-0808">Transferase</keyword>
<keyword evidence="6" id="KW-1133">Transmembrane helix</keyword>
<dbReference type="Pfam" id="PF03567">
    <property type="entry name" value="Sulfotransfer_2"/>
    <property type="match status" value="1"/>
</dbReference>
<dbReference type="InterPro" id="IPR005331">
    <property type="entry name" value="Sulfotransferase"/>
</dbReference>
<evidence type="ECO:0000313" key="10">
    <source>
        <dbReference type="EMBL" id="KAF0769808.1"/>
    </source>
</evidence>
<evidence type="ECO:0000256" key="7">
    <source>
        <dbReference type="ARBA" id="ARBA00023034"/>
    </source>
</evidence>
<dbReference type="GO" id="GO:0008146">
    <property type="term" value="F:sulfotransferase activity"/>
    <property type="evidence" value="ECO:0007669"/>
    <property type="project" value="InterPro"/>
</dbReference>
<keyword evidence="7" id="KW-0333">Golgi apparatus</keyword>
<organism evidence="10 11">
    <name type="scientific">Aphis craccivora</name>
    <name type="common">Cowpea aphid</name>
    <dbReference type="NCBI Taxonomy" id="307492"/>
    <lineage>
        <taxon>Eukaryota</taxon>
        <taxon>Metazoa</taxon>
        <taxon>Ecdysozoa</taxon>
        <taxon>Arthropoda</taxon>
        <taxon>Hexapoda</taxon>
        <taxon>Insecta</taxon>
        <taxon>Pterygota</taxon>
        <taxon>Neoptera</taxon>
        <taxon>Paraneoptera</taxon>
        <taxon>Hemiptera</taxon>
        <taxon>Sternorrhyncha</taxon>
        <taxon>Aphidomorpha</taxon>
        <taxon>Aphidoidea</taxon>
        <taxon>Aphididae</taxon>
        <taxon>Aphidini</taxon>
        <taxon>Aphis</taxon>
        <taxon>Aphis</taxon>
    </lineage>
</organism>
<evidence type="ECO:0008006" key="12">
    <source>
        <dbReference type="Google" id="ProtNLM"/>
    </source>
</evidence>